<feature type="compositionally biased region" description="Low complexity" evidence="1">
    <location>
        <begin position="136"/>
        <end position="151"/>
    </location>
</feature>
<feature type="compositionally biased region" description="Polar residues" evidence="1">
    <location>
        <begin position="126"/>
        <end position="135"/>
    </location>
</feature>
<keyword evidence="3" id="KW-1185">Reference proteome</keyword>
<organism evidence="2 3">
    <name type="scientific">Suillus placidus</name>
    <dbReference type="NCBI Taxonomy" id="48579"/>
    <lineage>
        <taxon>Eukaryota</taxon>
        <taxon>Fungi</taxon>
        <taxon>Dikarya</taxon>
        <taxon>Basidiomycota</taxon>
        <taxon>Agaricomycotina</taxon>
        <taxon>Agaricomycetes</taxon>
        <taxon>Agaricomycetidae</taxon>
        <taxon>Boletales</taxon>
        <taxon>Suillineae</taxon>
        <taxon>Suillaceae</taxon>
        <taxon>Suillus</taxon>
    </lineage>
</organism>
<dbReference type="AlphaFoldDB" id="A0A9P6ZJL7"/>
<dbReference type="Proteomes" id="UP000714275">
    <property type="component" value="Unassembled WGS sequence"/>
</dbReference>
<protein>
    <submittedName>
        <fullName evidence="2">Uncharacterized protein</fullName>
    </submittedName>
</protein>
<reference evidence="2" key="1">
    <citation type="journal article" date="2020" name="New Phytol.">
        <title>Comparative genomics reveals dynamic genome evolution in host specialist ectomycorrhizal fungi.</title>
        <authorList>
            <person name="Lofgren L.A."/>
            <person name="Nguyen N.H."/>
            <person name="Vilgalys R."/>
            <person name="Ruytinx J."/>
            <person name="Liao H.L."/>
            <person name="Branco S."/>
            <person name="Kuo A."/>
            <person name="LaButti K."/>
            <person name="Lipzen A."/>
            <person name="Andreopoulos W."/>
            <person name="Pangilinan J."/>
            <person name="Riley R."/>
            <person name="Hundley H."/>
            <person name="Na H."/>
            <person name="Barry K."/>
            <person name="Grigoriev I.V."/>
            <person name="Stajich J.E."/>
            <person name="Kennedy P.G."/>
        </authorList>
    </citation>
    <scope>NUCLEOTIDE SEQUENCE</scope>
    <source>
        <strain evidence="2">DOB743</strain>
    </source>
</reference>
<comment type="caution">
    <text evidence="2">The sequence shown here is derived from an EMBL/GenBank/DDBJ whole genome shotgun (WGS) entry which is preliminary data.</text>
</comment>
<feature type="region of interest" description="Disordered" evidence="1">
    <location>
        <begin position="21"/>
        <end position="88"/>
    </location>
</feature>
<dbReference type="OrthoDB" id="2639558at2759"/>
<dbReference type="EMBL" id="JABBWD010000078">
    <property type="protein sequence ID" value="KAG1768568.1"/>
    <property type="molecule type" value="Genomic_DNA"/>
</dbReference>
<name>A0A9P6ZJL7_9AGAM</name>
<proteinExistence type="predicted"/>
<evidence type="ECO:0000313" key="2">
    <source>
        <dbReference type="EMBL" id="KAG1768568.1"/>
    </source>
</evidence>
<sequence length="246" mass="26955">MGDVFGVVGEWQLCESPPVKVENGDRLRANPEGSAFPIAGHPSSQRRPSGAVTIPGENTGGYDQDSGQQQITEAYRRPAPHPSPLFPGNHMLPQVDEFFSGSLQQDLGQQKPALLMRGPQHETPYNGHNSLTPFTGSEPSSRSQSQAPSGSREGGYQHIYSFRQPQQVAPLRMDPYQHVPNTLEDQVQDLNVTVARLVSEVARLTESNQHLLDISQRICLDNAQMSVAHEKLSELGWEASPKEGGQ</sequence>
<evidence type="ECO:0000313" key="3">
    <source>
        <dbReference type="Proteomes" id="UP000714275"/>
    </source>
</evidence>
<gene>
    <name evidence="2" type="ORF">EV702DRAFT_1049956</name>
</gene>
<evidence type="ECO:0000256" key="1">
    <source>
        <dbReference type="SAM" id="MobiDB-lite"/>
    </source>
</evidence>
<feature type="region of interest" description="Disordered" evidence="1">
    <location>
        <begin position="117"/>
        <end position="156"/>
    </location>
</feature>
<accession>A0A9P6ZJL7</accession>